<gene>
    <name evidence="2" type="ORF">Aco03nite_061790</name>
</gene>
<evidence type="ECO:0000313" key="3">
    <source>
        <dbReference type="Proteomes" id="UP000612282"/>
    </source>
</evidence>
<organism evidence="2 3">
    <name type="scientific">Actinoplanes couchii</name>
    <dbReference type="NCBI Taxonomy" id="403638"/>
    <lineage>
        <taxon>Bacteria</taxon>
        <taxon>Bacillati</taxon>
        <taxon>Actinomycetota</taxon>
        <taxon>Actinomycetes</taxon>
        <taxon>Micromonosporales</taxon>
        <taxon>Micromonosporaceae</taxon>
        <taxon>Actinoplanes</taxon>
    </lineage>
</organism>
<evidence type="ECO:0000313" key="2">
    <source>
        <dbReference type="EMBL" id="GID57775.1"/>
    </source>
</evidence>
<dbReference type="Proteomes" id="UP000612282">
    <property type="component" value="Unassembled WGS sequence"/>
</dbReference>
<dbReference type="InterPro" id="IPR036513">
    <property type="entry name" value="STAS_dom_sf"/>
</dbReference>
<dbReference type="PROSITE" id="PS50801">
    <property type="entry name" value="STAS"/>
    <property type="match status" value="1"/>
</dbReference>
<proteinExistence type="predicted"/>
<dbReference type="CDD" id="cd07043">
    <property type="entry name" value="STAS_anti-anti-sigma_factors"/>
    <property type="match status" value="1"/>
</dbReference>
<evidence type="ECO:0000259" key="1">
    <source>
        <dbReference type="PROSITE" id="PS50801"/>
    </source>
</evidence>
<accession>A0ABQ3XH10</accession>
<sequence length="128" mass="13544">MSVAMTVAGLLGSSSIRVGEHDGFAVVTVRGEIGRAMVPGLRDVLSWAIDNHPGVVVDLAGATGIDRDGLALLLQSQDRAFLRHSEICFAQPAPSLLAALERLQADAMFLMADDCSTALKQLRDGTRV</sequence>
<dbReference type="SUPFAM" id="SSF52091">
    <property type="entry name" value="SpoIIaa-like"/>
    <property type="match status" value="1"/>
</dbReference>
<dbReference type="Gene3D" id="3.30.750.24">
    <property type="entry name" value="STAS domain"/>
    <property type="match status" value="1"/>
</dbReference>
<comment type="caution">
    <text evidence="2">The sequence shown here is derived from an EMBL/GenBank/DDBJ whole genome shotgun (WGS) entry which is preliminary data.</text>
</comment>
<keyword evidence="3" id="KW-1185">Reference proteome</keyword>
<name>A0ABQ3XH10_9ACTN</name>
<dbReference type="EMBL" id="BOMG01000076">
    <property type="protein sequence ID" value="GID57775.1"/>
    <property type="molecule type" value="Genomic_DNA"/>
</dbReference>
<reference evidence="2 3" key="1">
    <citation type="submission" date="2021-01" db="EMBL/GenBank/DDBJ databases">
        <title>Whole genome shotgun sequence of Actinoplanes couchii NBRC 106145.</title>
        <authorList>
            <person name="Komaki H."/>
            <person name="Tamura T."/>
        </authorList>
    </citation>
    <scope>NUCLEOTIDE SEQUENCE [LARGE SCALE GENOMIC DNA]</scope>
    <source>
        <strain evidence="2 3">NBRC 106145</strain>
    </source>
</reference>
<dbReference type="InterPro" id="IPR002645">
    <property type="entry name" value="STAS_dom"/>
</dbReference>
<feature type="domain" description="STAS" evidence="1">
    <location>
        <begin position="14"/>
        <end position="122"/>
    </location>
</feature>
<protein>
    <recommendedName>
        <fullName evidence="1">STAS domain-containing protein</fullName>
    </recommendedName>
</protein>
<dbReference type="Pfam" id="PF01740">
    <property type="entry name" value="STAS"/>
    <property type="match status" value="1"/>
</dbReference>